<dbReference type="Proteomes" id="UP001497382">
    <property type="component" value="Unassembled WGS sequence"/>
</dbReference>
<protein>
    <recommendedName>
        <fullName evidence="3">DUF4412 domain-containing protein</fullName>
    </recommendedName>
</protein>
<evidence type="ECO:0000313" key="1">
    <source>
        <dbReference type="EMBL" id="CAL1263699.1"/>
    </source>
</evidence>
<organism evidence="1 2">
    <name type="scientific">Larinioides sclopetarius</name>
    <dbReference type="NCBI Taxonomy" id="280406"/>
    <lineage>
        <taxon>Eukaryota</taxon>
        <taxon>Metazoa</taxon>
        <taxon>Ecdysozoa</taxon>
        <taxon>Arthropoda</taxon>
        <taxon>Chelicerata</taxon>
        <taxon>Arachnida</taxon>
        <taxon>Araneae</taxon>
        <taxon>Araneomorphae</taxon>
        <taxon>Entelegynae</taxon>
        <taxon>Araneoidea</taxon>
        <taxon>Araneidae</taxon>
        <taxon>Larinioides</taxon>
    </lineage>
</organism>
<evidence type="ECO:0000313" key="2">
    <source>
        <dbReference type="Proteomes" id="UP001497382"/>
    </source>
</evidence>
<keyword evidence="2" id="KW-1185">Reference proteome</keyword>
<gene>
    <name evidence="1" type="ORF">LARSCL_LOCUS1619</name>
</gene>
<comment type="caution">
    <text evidence="1">The sequence shown here is derived from an EMBL/GenBank/DDBJ whole genome shotgun (WGS) entry which is preliminary data.</text>
</comment>
<evidence type="ECO:0008006" key="3">
    <source>
        <dbReference type="Google" id="ProtNLM"/>
    </source>
</evidence>
<proteinExistence type="predicted"/>
<dbReference type="AlphaFoldDB" id="A0AAV1Z097"/>
<name>A0AAV1Z097_9ARAC</name>
<dbReference type="EMBL" id="CAXIEN010000009">
    <property type="protein sequence ID" value="CAL1263699.1"/>
    <property type="molecule type" value="Genomic_DNA"/>
</dbReference>
<accession>A0AAV1Z097</accession>
<sequence length="316" mass="35809">MLYRIRVDILKFESRAFGRGVALDVFVFVICSRSKVDSSVEERSPGIKRERKIKSVRELASPLPLSEDQTNSLIGMTWLRVLLMLCAIIVSVQSFPSTTRGYEKKPIPELETKETTDTISLQTQSPQAMLDIQVKPERGSSTIEFVFKGSNESLRVQNGSTRDYYTISNSNAKNEAKGLSLLDSSKENEIDTFRKDELYKLNITGTSKNGDIYESQIQRDQWLFDPQERSSIMGGLPKYFYDAAKPIRPFPELSETVKSVLTASKTVKIEPTASEIEKVSFRAPIIEKSYQPPQRSGPKLYPQSVFSDIDIPFNFF</sequence>
<reference evidence="1 2" key="1">
    <citation type="submission" date="2024-04" db="EMBL/GenBank/DDBJ databases">
        <authorList>
            <person name="Rising A."/>
            <person name="Reimegard J."/>
            <person name="Sonavane S."/>
            <person name="Akerstrom W."/>
            <person name="Nylinder S."/>
            <person name="Hedman E."/>
            <person name="Kallberg Y."/>
        </authorList>
    </citation>
    <scope>NUCLEOTIDE SEQUENCE [LARGE SCALE GENOMIC DNA]</scope>
</reference>